<dbReference type="AlphaFoldDB" id="A0A1N6HIV0"/>
<dbReference type="Proteomes" id="UP000184699">
    <property type="component" value="Unassembled WGS sequence"/>
</dbReference>
<feature type="transmembrane region" description="Helical" evidence="1">
    <location>
        <begin position="200"/>
        <end position="222"/>
    </location>
</feature>
<keyword evidence="3" id="KW-1185">Reference proteome</keyword>
<dbReference type="STRING" id="232089.SAMN05443544_3214"/>
<feature type="transmembrane region" description="Helical" evidence="1">
    <location>
        <begin position="174"/>
        <end position="194"/>
    </location>
</feature>
<name>A0A1N6HIV0_9MICO</name>
<feature type="transmembrane region" description="Helical" evidence="1">
    <location>
        <begin position="100"/>
        <end position="123"/>
    </location>
</feature>
<keyword evidence="1" id="KW-0812">Transmembrane</keyword>
<protein>
    <submittedName>
        <fullName evidence="2">ABC-2 type transport system permease protein</fullName>
    </submittedName>
</protein>
<feature type="transmembrane region" description="Helical" evidence="1">
    <location>
        <begin position="21"/>
        <end position="50"/>
    </location>
</feature>
<feature type="transmembrane region" description="Helical" evidence="1">
    <location>
        <begin position="376"/>
        <end position="398"/>
    </location>
</feature>
<evidence type="ECO:0000256" key="1">
    <source>
        <dbReference type="SAM" id="Phobius"/>
    </source>
</evidence>
<feature type="transmembrane region" description="Helical" evidence="1">
    <location>
        <begin position="56"/>
        <end position="79"/>
    </location>
</feature>
<feature type="transmembrane region" description="Helical" evidence="1">
    <location>
        <begin position="410"/>
        <end position="431"/>
    </location>
</feature>
<evidence type="ECO:0000313" key="3">
    <source>
        <dbReference type="Proteomes" id="UP000184699"/>
    </source>
</evidence>
<feature type="transmembrane region" description="Helical" evidence="1">
    <location>
        <begin position="483"/>
        <end position="505"/>
    </location>
</feature>
<keyword evidence="1" id="KW-0472">Membrane</keyword>
<feature type="transmembrane region" description="Helical" evidence="1">
    <location>
        <begin position="303"/>
        <end position="323"/>
    </location>
</feature>
<sequence length="524" mass="54911">MVAQFLRLKLRLLGNIFRRSTWQVVGIVIGLIYGLGLAALLFAGLVGLRFSDDVEIIRSAFVVAGSLTVLGFIVVPLIFGVDDTMDPRRFALFGLPDRSLAIGLAVAAVVGVPALVLALVLLGTVVTWSRGVGETLLAIIAAAIAFATCLLLARVSTGFASLLLATRRARELSGVLGLLLIVMASPIIVVLVSVDWENSGVSVMESIAAVLSWTPFGAVFAVPGDAAAGQWGAAIVKLLIAGATLVLIWFGWQALVAKMLVTPGREASAKSYRGLGWFDRLPQGAAGAVAARSFTYWFRDARYWVSLIMVPIVPVIVMVPLSLAGVPTEYLWLIPVPLMCLFLGWSLHNDTAYDSTAIWLHVVSGVRGISDRIGRLVPVLIAGVLVIGLGSAVTVFVLNDWRLLPSLLGVSTALLLGGLGVGSITSARFPYPAVKPGDSPFQQPQATGTITALVQSITMLGSLLVALPAVTFAALGIFEDPAWHAASLASGVALGLAVLAIGVMAGGRVFDRRGPEILGAAIRA</sequence>
<proteinExistence type="predicted"/>
<gene>
    <name evidence="2" type="ORF">SAMN05443544_3214</name>
</gene>
<reference evidence="3" key="1">
    <citation type="submission" date="2016-11" db="EMBL/GenBank/DDBJ databases">
        <authorList>
            <person name="Varghese N."/>
            <person name="Submissions S."/>
        </authorList>
    </citation>
    <scope>NUCLEOTIDE SEQUENCE [LARGE SCALE GENOMIC DNA]</scope>
    <source>
        <strain evidence="3">DSM 8595</strain>
    </source>
</reference>
<feature type="transmembrane region" description="Helical" evidence="1">
    <location>
        <begin position="234"/>
        <end position="252"/>
    </location>
</feature>
<feature type="transmembrane region" description="Helical" evidence="1">
    <location>
        <begin position="452"/>
        <end position="477"/>
    </location>
</feature>
<feature type="transmembrane region" description="Helical" evidence="1">
    <location>
        <begin position="135"/>
        <end position="153"/>
    </location>
</feature>
<feature type="transmembrane region" description="Helical" evidence="1">
    <location>
        <begin position="330"/>
        <end position="347"/>
    </location>
</feature>
<dbReference type="RefSeq" id="WP_074261324.1">
    <property type="nucleotide sequence ID" value="NZ_FSRJ01000004.1"/>
</dbReference>
<keyword evidence="1" id="KW-1133">Transmembrane helix</keyword>
<accession>A0A1N6HIV0</accession>
<dbReference type="OrthoDB" id="3261041at2"/>
<evidence type="ECO:0000313" key="2">
    <source>
        <dbReference type="EMBL" id="SIO19575.1"/>
    </source>
</evidence>
<dbReference type="EMBL" id="FSRJ01000004">
    <property type="protein sequence ID" value="SIO19575.1"/>
    <property type="molecule type" value="Genomic_DNA"/>
</dbReference>
<organism evidence="2 3">
    <name type="scientific">Agromyces cerinus subsp. cerinus</name>
    <dbReference type="NCBI Taxonomy" id="232089"/>
    <lineage>
        <taxon>Bacteria</taxon>
        <taxon>Bacillati</taxon>
        <taxon>Actinomycetota</taxon>
        <taxon>Actinomycetes</taxon>
        <taxon>Micrococcales</taxon>
        <taxon>Microbacteriaceae</taxon>
        <taxon>Agromyces</taxon>
    </lineage>
</organism>